<reference evidence="2 3" key="1">
    <citation type="submission" date="2024-09" db="EMBL/GenBank/DDBJ databases">
        <authorList>
            <person name="Sun Q."/>
            <person name="Mori K."/>
        </authorList>
    </citation>
    <scope>NUCLEOTIDE SEQUENCE [LARGE SCALE GENOMIC DNA]</scope>
    <source>
        <strain evidence="2 3">CCM 7468</strain>
    </source>
</reference>
<dbReference type="Pfam" id="PF14437">
    <property type="entry name" value="MafB19-deam"/>
    <property type="match status" value="1"/>
</dbReference>
<keyword evidence="3" id="KW-1185">Reference proteome</keyword>
<dbReference type="SUPFAM" id="SSF53927">
    <property type="entry name" value="Cytidine deaminase-like"/>
    <property type="match status" value="1"/>
</dbReference>
<dbReference type="InterPro" id="IPR058535">
    <property type="entry name" value="MafB19-deam"/>
</dbReference>
<evidence type="ECO:0000313" key="2">
    <source>
        <dbReference type="EMBL" id="MFC0384146.1"/>
    </source>
</evidence>
<organism evidence="2 3">
    <name type="scientific">Muricoccus vinaceus</name>
    <dbReference type="NCBI Taxonomy" id="424704"/>
    <lineage>
        <taxon>Bacteria</taxon>
        <taxon>Pseudomonadati</taxon>
        <taxon>Pseudomonadota</taxon>
        <taxon>Alphaproteobacteria</taxon>
        <taxon>Acetobacterales</taxon>
        <taxon>Roseomonadaceae</taxon>
        <taxon>Muricoccus</taxon>
    </lineage>
</organism>
<dbReference type="PANTHER" id="PTHR11079:SF161">
    <property type="entry name" value="CMP_DCMP-TYPE DEAMINASE DOMAIN-CONTAINING PROTEIN"/>
    <property type="match status" value="1"/>
</dbReference>
<accession>A0ABV6IL51</accession>
<dbReference type="Proteomes" id="UP001589789">
    <property type="component" value="Unassembled WGS sequence"/>
</dbReference>
<dbReference type="EMBL" id="JBHLVZ010000001">
    <property type="protein sequence ID" value="MFC0384146.1"/>
    <property type="molecule type" value="Genomic_DNA"/>
</dbReference>
<comment type="caution">
    <text evidence="2">The sequence shown here is derived from an EMBL/GenBank/DDBJ whole genome shotgun (WGS) entry which is preliminary data.</text>
</comment>
<dbReference type="PROSITE" id="PS51747">
    <property type="entry name" value="CYT_DCMP_DEAMINASES_2"/>
    <property type="match status" value="1"/>
</dbReference>
<dbReference type="EC" id="3.5.4.33" evidence="2"/>
<evidence type="ECO:0000313" key="3">
    <source>
        <dbReference type="Proteomes" id="UP001589789"/>
    </source>
</evidence>
<dbReference type="GO" id="GO:0052717">
    <property type="term" value="F:tRNA-specific adenosine-34 deaminase activity"/>
    <property type="evidence" value="ECO:0007669"/>
    <property type="project" value="UniProtKB-EC"/>
</dbReference>
<dbReference type="Gene3D" id="3.40.140.10">
    <property type="entry name" value="Cytidine Deaminase, domain 2"/>
    <property type="match status" value="1"/>
</dbReference>
<sequence length="160" mass="17325">MPGMNEHERMMAMAIEQARHGASLGEQPFGALVAREGEVVAKTWSRKVGLCDATAHSETLAVGMACRALGRRELPDCTFYATCEPCPMCLGAILNGGFTRLVMGARNADVKRLARKAFNFNGYTVESFAATVGWDLEVIEGVLTEECVSLYTSSAVELTR</sequence>
<proteinExistence type="predicted"/>
<dbReference type="InterPro" id="IPR016193">
    <property type="entry name" value="Cytidine_deaminase-like"/>
</dbReference>
<evidence type="ECO:0000259" key="1">
    <source>
        <dbReference type="PROSITE" id="PS51747"/>
    </source>
</evidence>
<dbReference type="RefSeq" id="WP_377048165.1">
    <property type="nucleotide sequence ID" value="NZ_JBHLVZ010000001.1"/>
</dbReference>
<dbReference type="PANTHER" id="PTHR11079">
    <property type="entry name" value="CYTOSINE DEAMINASE FAMILY MEMBER"/>
    <property type="match status" value="1"/>
</dbReference>
<dbReference type="CDD" id="cd01285">
    <property type="entry name" value="nucleoside_deaminase"/>
    <property type="match status" value="1"/>
</dbReference>
<name>A0ABV6IL51_9PROT</name>
<protein>
    <submittedName>
        <fullName evidence="2">Nucleoside deaminase</fullName>
        <ecNumber evidence="2">3.5.4.33</ecNumber>
    </submittedName>
</protein>
<dbReference type="InterPro" id="IPR002125">
    <property type="entry name" value="CMP_dCMP_dom"/>
</dbReference>
<gene>
    <name evidence="2" type="ORF">ACFFIC_01120</name>
</gene>
<feature type="domain" description="CMP/dCMP-type deaminase" evidence="1">
    <location>
        <begin position="5"/>
        <end position="121"/>
    </location>
</feature>
<keyword evidence="2" id="KW-0378">Hydrolase</keyword>